<feature type="non-terminal residue" evidence="2">
    <location>
        <position position="1"/>
    </location>
</feature>
<dbReference type="EMBL" id="CABIJS010000443">
    <property type="protein sequence ID" value="VUZ51372.1"/>
    <property type="molecule type" value="Genomic_DNA"/>
</dbReference>
<sequence>LRRPSTPSRRRSSNITPSQIPKPVGSTRQSVARKTPNKPSKVIEETPTKGRIGKAEQPNSPQTRSRKDSSSTLESKKRGVENHPEYQKAFNSRPKILRTPEHKITSCSVDPNETCSSSKSRPASGRSFDSNHR</sequence>
<protein>
    <submittedName>
        <fullName evidence="2">Uncharacterized protein</fullName>
    </submittedName>
</protein>
<feature type="compositionally biased region" description="Low complexity" evidence="1">
    <location>
        <begin position="116"/>
        <end position="127"/>
    </location>
</feature>
<organism evidence="2 3">
    <name type="scientific">Hymenolepis diminuta</name>
    <name type="common">Rat tapeworm</name>
    <dbReference type="NCBI Taxonomy" id="6216"/>
    <lineage>
        <taxon>Eukaryota</taxon>
        <taxon>Metazoa</taxon>
        <taxon>Spiralia</taxon>
        <taxon>Lophotrochozoa</taxon>
        <taxon>Platyhelminthes</taxon>
        <taxon>Cestoda</taxon>
        <taxon>Eucestoda</taxon>
        <taxon>Cyclophyllidea</taxon>
        <taxon>Hymenolepididae</taxon>
        <taxon>Hymenolepis</taxon>
    </lineage>
</organism>
<name>A0A564YVU1_HYMDI</name>
<evidence type="ECO:0000256" key="1">
    <source>
        <dbReference type="SAM" id="MobiDB-lite"/>
    </source>
</evidence>
<keyword evidence="3" id="KW-1185">Reference proteome</keyword>
<evidence type="ECO:0000313" key="3">
    <source>
        <dbReference type="Proteomes" id="UP000321570"/>
    </source>
</evidence>
<gene>
    <name evidence="2" type="ORF">WMSIL1_LOCUS10123</name>
</gene>
<reference evidence="2 3" key="1">
    <citation type="submission" date="2019-07" db="EMBL/GenBank/DDBJ databases">
        <authorList>
            <person name="Jastrzebski P J."/>
            <person name="Paukszto L."/>
            <person name="Jastrzebski P J."/>
        </authorList>
    </citation>
    <scope>NUCLEOTIDE SEQUENCE [LARGE SCALE GENOMIC DNA]</scope>
    <source>
        <strain evidence="2 3">WMS-il1</strain>
    </source>
</reference>
<feature type="region of interest" description="Disordered" evidence="1">
    <location>
        <begin position="1"/>
        <end position="133"/>
    </location>
</feature>
<accession>A0A564YVU1</accession>
<dbReference type="AlphaFoldDB" id="A0A564YVU1"/>
<evidence type="ECO:0000313" key="2">
    <source>
        <dbReference type="EMBL" id="VUZ51372.1"/>
    </source>
</evidence>
<feature type="compositionally biased region" description="Polar residues" evidence="1">
    <location>
        <begin position="105"/>
        <end position="115"/>
    </location>
</feature>
<feature type="compositionally biased region" description="Basic residues" evidence="1">
    <location>
        <begin position="1"/>
        <end position="12"/>
    </location>
</feature>
<proteinExistence type="predicted"/>
<dbReference type="Proteomes" id="UP000321570">
    <property type="component" value="Unassembled WGS sequence"/>
</dbReference>
<feature type="compositionally biased region" description="Basic and acidic residues" evidence="1">
    <location>
        <begin position="65"/>
        <end position="86"/>
    </location>
</feature>